<organism evidence="1 2">
    <name type="scientific">Tripterygium wilfordii</name>
    <name type="common">Thunder God vine</name>
    <dbReference type="NCBI Taxonomy" id="458696"/>
    <lineage>
        <taxon>Eukaryota</taxon>
        <taxon>Viridiplantae</taxon>
        <taxon>Streptophyta</taxon>
        <taxon>Embryophyta</taxon>
        <taxon>Tracheophyta</taxon>
        <taxon>Spermatophyta</taxon>
        <taxon>Magnoliopsida</taxon>
        <taxon>eudicotyledons</taxon>
        <taxon>Gunneridae</taxon>
        <taxon>Pentapetalae</taxon>
        <taxon>rosids</taxon>
        <taxon>fabids</taxon>
        <taxon>Celastrales</taxon>
        <taxon>Celastraceae</taxon>
        <taxon>Tripterygium</taxon>
    </lineage>
</organism>
<accession>A0A7J7DMG9</accession>
<comment type="caution">
    <text evidence="1">The sequence shown here is derived from an EMBL/GenBank/DDBJ whole genome shotgun (WGS) entry which is preliminary data.</text>
</comment>
<dbReference type="InterPro" id="IPR046960">
    <property type="entry name" value="PPR_At4g14850-like_plant"/>
</dbReference>
<reference evidence="1 2" key="1">
    <citation type="journal article" date="2020" name="Nat. Commun.">
        <title>Genome of Tripterygium wilfordii and identification of cytochrome P450 involved in triptolide biosynthesis.</title>
        <authorList>
            <person name="Tu L."/>
            <person name="Su P."/>
            <person name="Zhang Z."/>
            <person name="Gao L."/>
            <person name="Wang J."/>
            <person name="Hu T."/>
            <person name="Zhou J."/>
            <person name="Zhang Y."/>
            <person name="Zhao Y."/>
            <person name="Liu Y."/>
            <person name="Song Y."/>
            <person name="Tong Y."/>
            <person name="Lu Y."/>
            <person name="Yang J."/>
            <person name="Xu C."/>
            <person name="Jia M."/>
            <person name="Peters R.J."/>
            <person name="Huang L."/>
            <person name="Gao W."/>
        </authorList>
    </citation>
    <scope>NUCLEOTIDE SEQUENCE [LARGE SCALE GENOMIC DNA]</scope>
    <source>
        <strain evidence="2">cv. XIE 37</strain>
        <tissue evidence="1">Leaf</tissue>
    </source>
</reference>
<dbReference type="Proteomes" id="UP000593562">
    <property type="component" value="Unassembled WGS sequence"/>
</dbReference>
<proteinExistence type="predicted"/>
<dbReference type="InterPro" id="IPR011990">
    <property type="entry name" value="TPR-like_helical_dom_sf"/>
</dbReference>
<dbReference type="GO" id="GO:0009451">
    <property type="term" value="P:RNA modification"/>
    <property type="evidence" value="ECO:0007669"/>
    <property type="project" value="InterPro"/>
</dbReference>
<protein>
    <recommendedName>
        <fullName evidence="3">Pentatricopeptide repeat-containing protein</fullName>
    </recommendedName>
</protein>
<gene>
    <name evidence="1" type="ORF">HS088_TW05G00280</name>
</gene>
<dbReference type="InParanoid" id="A0A7J7DMG9"/>
<evidence type="ECO:0008006" key="3">
    <source>
        <dbReference type="Google" id="ProtNLM"/>
    </source>
</evidence>
<dbReference type="GO" id="GO:0003723">
    <property type="term" value="F:RNA binding"/>
    <property type="evidence" value="ECO:0007669"/>
    <property type="project" value="InterPro"/>
</dbReference>
<evidence type="ECO:0000313" key="2">
    <source>
        <dbReference type="Proteomes" id="UP000593562"/>
    </source>
</evidence>
<evidence type="ECO:0000313" key="1">
    <source>
        <dbReference type="EMBL" id="KAF5747555.1"/>
    </source>
</evidence>
<dbReference type="EMBL" id="JAAARO010000005">
    <property type="protein sequence ID" value="KAF5747555.1"/>
    <property type="molecule type" value="Genomic_DNA"/>
</dbReference>
<dbReference type="Gene3D" id="1.25.40.10">
    <property type="entry name" value="Tetratricopeptide repeat domain"/>
    <property type="match status" value="1"/>
</dbReference>
<dbReference type="PANTHER" id="PTHR47926">
    <property type="entry name" value="PENTATRICOPEPTIDE REPEAT-CONTAINING PROTEIN"/>
    <property type="match status" value="1"/>
</dbReference>
<name>A0A7J7DMG9_TRIWF</name>
<sequence length="277" mass="31361">MLVVVGRSSLVCRPSETVTGRQSLVADRFARERKKKSLGYYKSCAAYATTLPNFRVTVKKRGKKKRDIDSRYAKGKKLKEKEGCDSRYCSNCLLKAKDSNAIRQWDPGGAGSPDSTRRCLLPFMEISMFRLTEMASSMGQSWQLITKTYLFSDSFYAIKYIRFYAINDDIVYARNLFEKTSQWTVFLWNALIRANAQAQKFDDAMRNYDLDRLRVLHGGVTVSGLGSDSISCAALVTASSKLDLVDKASELFYGTFELDLVLWNLMICSYSYCGFGT</sequence>
<keyword evidence="2" id="KW-1185">Reference proteome</keyword>
<dbReference type="AlphaFoldDB" id="A0A7J7DMG9"/>